<organism evidence="3">
    <name type="scientific">marine sediment metagenome</name>
    <dbReference type="NCBI Taxonomy" id="412755"/>
    <lineage>
        <taxon>unclassified sequences</taxon>
        <taxon>metagenomes</taxon>
        <taxon>ecological metagenomes</taxon>
    </lineage>
</organism>
<keyword evidence="1" id="KW-0812">Transmembrane</keyword>
<feature type="non-terminal residue" evidence="3">
    <location>
        <position position="108"/>
    </location>
</feature>
<evidence type="ECO:0000313" key="3">
    <source>
        <dbReference type="EMBL" id="GAG95677.1"/>
    </source>
</evidence>
<evidence type="ECO:0000259" key="2">
    <source>
        <dbReference type="PROSITE" id="PS50850"/>
    </source>
</evidence>
<proteinExistence type="predicted"/>
<dbReference type="GO" id="GO:0022857">
    <property type="term" value="F:transmembrane transporter activity"/>
    <property type="evidence" value="ECO:0007669"/>
    <property type="project" value="InterPro"/>
</dbReference>
<dbReference type="InterPro" id="IPR020846">
    <property type="entry name" value="MFS_dom"/>
</dbReference>
<dbReference type="PANTHER" id="PTHR23518:SF2">
    <property type="entry name" value="MAJOR FACILITATOR SUPERFAMILY TRANSPORTER"/>
    <property type="match status" value="1"/>
</dbReference>
<dbReference type="PROSITE" id="PS50850">
    <property type="entry name" value="MFS"/>
    <property type="match status" value="1"/>
</dbReference>
<dbReference type="PANTHER" id="PTHR23518">
    <property type="entry name" value="C-METHYLTRANSFERASE"/>
    <property type="match status" value="1"/>
</dbReference>
<dbReference type="InterPro" id="IPR011701">
    <property type="entry name" value="MFS"/>
</dbReference>
<keyword evidence="1" id="KW-1133">Transmembrane helix</keyword>
<dbReference type="Pfam" id="PF07690">
    <property type="entry name" value="MFS_1"/>
    <property type="match status" value="1"/>
</dbReference>
<reference evidence="3" key="1">
    <citation type="journal article" date="2014" name="Front. Microbiol.">
        <title>High frequency of phylogenetically diverse reductive dehalogenase-homologous genes in deep subseafloor sedimentary metagenomes.</title>
        <authorList>
            <person name="Kawai M."/>
            <person name="Futagami T."/>
            <person name="Toyoda A."/>
            <person name="Takaki Y."/>
            <person name="Nishi S."/>
            <person name="Hori S."/>
            <person name="Arai W."/>
            <person name="Tsubouchi T."/>
            <person name="Morono Y."/>
            <person name="Uchiyama I."/>
            <person name="Ito T."/>
            <person name="Fujiyama A."/>
            <person name="Inagaki F."/>
            <person name="Takami H."/>
        </authorList>
    </citation>
    <scope>NUCLEOTIDE SEQUENCE</scope>
    <source>
        <strain evidence="3">Expedition CK06-06</strain>
    </source>
</reference>
<keyword evidence="1" id="KW-0472">Membrane</keyword>
<dbReference type="EMBL" id="BART01021062">
    <property type="protein sequence ID" value="GAG95677.1"/>
    <property type="molecule type" value="Genomic_DNA"/>
</dbReference>
<name>X1CRS5_9ZZZZ</name>
<feature type="transmembrane region" description="Helical" evidence="1">
    <location>
        <begin position="62"/>
        <end position="85"/>
    </location>
</feature>
<comment type="caution">
    <text evidence="3">The sequence shown here is derived from an EMBL/GenBank/DDBJ whole genome shotgun (WGS) entry which is preliminary data.</text>
</comment>
<dbReference type="Gene3D" id="1.20.1250.20">
    <property type="entry name" value="MFS general substrate transporter like domains"/>
    <property type="match status" value="1"/>
</dbReference>
<accession>X1CRS5</accession>
<feature type="domain" description="Major facilitator superfamily (MFS) profile" evidence="2">
    <location>
        <begin position="28"/>
        <end position="108"/>
    </location>
</feature>
<feature type="transmembrane region" description="Helical" evidence="1">
    <location>
        <begin position="29"/>
        <end position="50"/>
    </location>
</feature>
<dbReference type="InterPro" id="IPR036259">
    <property type="entry name" value="MFS_trans_sf"/>
</dbReference>
<sequence>MESTPEPQSTDDILEEFQKETGHSGMYQVVMLAISLAILQIGFGFITPIFPTYITELGMGGIELGVLAASFAASRIFLAGPLGGLSDTYGRKKILVYSLLGFAISNVV</sequence>
<evidence type="ECO:0000256" key="1">
    <source>
        <dbReference type="SAM" id="Phobius"/>
    </source>
</evidence>
<gene>
    <name evidence="3" type="ORF">S01H4_38971</name>
</gene>
<dbReference type="SUPFAM" id="SSF103473">
    <property type="entry name" value="MFS general substrate transporter"/>
    <property type="match status" value="1"/>
</dbReference>
<protein>
    <recommendedName>
        <fullName evidence="2">Major facilitator superfamily (MFS) profile domain-containing protein</fullName>
    </recommendedName>
</protein>
<dbReference type="AlphaFoldDB" id="X1CRS5"/>